<evidence type="ECO:0000313" key="1">
    <source>
        <dbReference type="EMBL" id="XBY46860.1"/>
    </source>
</evidence>
<keyword evidence="1" id="KW-0808">Transferase</keyword>
<dbReference type="GO" id="GO:0051073">
    <property type="term" value="F:adenosylcobinamide-GDP ribazoletransferase activity"/>
    <property type="evidence" value="ECO:0007669"/>
    <property type="project" value="UniProtKB-EC"/>
</dbReference>
<reference evidence="1" key="1">
    <citation type="submission" date="2024-06" db="EMBL/GenBank/DDBJ databases">
        <title>Methylostella associata gen. nov., sp. nov., a novel Ancalomicrobiaceae-affiliated facultatively methylotrophic bacteria that feed on methanotrophs of the genus Methylococcus.</title>
        <authorList>
            <person name="Saltykova V."/>
            <person name="Danilova O.V."/>
            <person name="Oshkin I.Y."/>
            <person name="Belova S.E."/>
            <person name="Pimenov N.V."/>
            <person name="Dedysh S.N."/>
        </authorList>
    </citation>
    <scope>NUCLEOTIDE SEQUENCE</scope>
    <source>
        <strain evidence="1">S20</strain>
    </source>
</reference>
<accession>A0AAU7XIF0</accession>
<dbReference type="GO" id="GO:0008818">
    <property type="term" value="F:cobalamin 5'-phosphate synthase activity"/>
    <property type="evidence" value="ECO:0007669"/>
    <property type="project" value="InterPro"/>
</dbReference>
<organism evidence="1">
    <name type="scientific">Methyloraptor flagellatus</name>
    <dbReference type="NCBI Taxonomy" id="3162530"/>
    <lineage>
        <taxon>Bacteria</taxon>
        <taxon>Pseudomonadati</taxon>
        <taxon>Pseudomonadota</taxon>
        <taxon>Alphaproteobacteria</taxon>
        <taxon>Hyphomicrobiales</taxon>
        <taxon>Ancalomicrobiaceae</taxon>
        <taxon>Methyloraptor</taxon>
    </lineage>
</organism>
<dbReference type="InterPro" id="IPR003805">
    <property type="entry name" value="CobS"/>
</dbReference>
<name>A0AAU7XIF0_9HYPH</name>
<gene>
    <name evidence="1" type="ORF">ABS361_09115</name>
</gene>
<dbReference type="Pfam" id="PF02654">
    <property type="entry name" value="CobS"/>
    <property type="match status" value="1"/>
</dbReference>
<dbReference type="AlphaFoldDB" id="A0AAU7XIF0"/>
<dbReference type="EMBL" id="CP158568">
    <property type="protein sequence ID" value="XBY46860.1"/>
    <property type="molecule type" value="Genomic_DNA"/>
</dbReference>
<dbReference type="RefSeq" id="WP_407051948.1">
    <property type="nucleotide sequence ID" value="NZ_CP158568.1"/>
</dbReference>
<protein>
    <submittedName>
        <fullName evidence="1">Adenosylcobinamide-GDP ribazoletransferase</fullName>
        <ecNumber evidence="1">2.7.8.26</ecNumber>
    </submittedName>
</protein>
<sequence length="31" mass="3094">MAKRQIGGQTGDVLGAGQPIAEIAMLIVLAA</sequence>
<dbReference type="KEGG" id="mflg:ABS361_09115"/>
<proteinExistence type="predicted"/>
<dbReference type="EC" id="2.7.8.26" evidence="1"/>